<evidence type="ECO:0000313" key="2">
    <source>
        <dbReference type="Proteomes" id="UP000031668"/>
    </source>
</evidence>
<name>A0A0C2MPP1_THEKT</name>
<reference evidence="1 2" key="1">
    <citation type="journal article" date="2014" name="Genome Biol. Evol.">
        <title>The genome of the myxosporean Thelohanellus kitauei shows adaptations to nutrient acquisition within its fish host.</title>
        <authorList>
            <person name="Yang Y."/>
            <person name="Xiong J."/>
            <person name="Zhou Z."/>
            <person name="Huo F."/>
            <person name="Miao W."/>
            <person name="Ran C."/>
            <person name="Liu Y."/>
            <person name="Zhang J."/>
            <person name="Feng J."/>
            <person name="Wang M."/>
            <person name="Wang M."/>
            <person name="Wang L."/>
            <person name="Yao B."/>
        </authorList>
    </citation>
    <scope>NUCLEOTIDE SEQUENCE [LARGE SCALE GENOMIC DNA]</scope>
    <source>
        <strain evidence="1">Wuqing</strain>
    </source>
</reference>
<accession>A0A0C2MPP1</accession>
<evidence type="ECO:0008006" key="3">
    <source>
        <dbReference type="Google" id="ProtNLM"/>
    </source>
</evidence>
<sequence>MRNQNKLDHNYIFKDDLLTDIEPGAFFLRDLSDFARRRKGNIVFARKNIVPALNSYPACNGTGIKRRGRNWRCSSKYCRKEYSVFKNTLFSIIQLKINEHKQLCLITGHSPSTITYIMRYLRKMVGASLDFEDCTICGHDITVEIDESKLGKNKYHREHLVSGAWVLGGVKKTRERMAFLV</sequence>
<comment type="caution">
    <text evidence="1">The sequence shown here is derived from an EMBL/GenBank/DDBJ whole genome shotgun (WGS) entry which is preliminary data.</text>
</comment>
<dbReference type="Proteomes" id="UP000031668">
    <property type="component" value="Unassembled WGS sequence"/>
</dbReference>
<evidence type="ECO:0000313" key="1">
    <source>
        <dbReference type="EMBL" id="KII66320.1"/>
    </source>
</evidence>
<protein>
    <recommendedName>
        <fullName evidence="3">ISXO2-like transposase domain-containing protein</fullName>
    </recommendedName>
</protein>
<gene>
    <name evidence="1" type="ORF">RF11_14210</name>
</gene>
<keyword evidence="2" id="KW-1185">Reference proteome</keyword>
<dbReference type="EMBL" id="JWZT01003552">
    <property type="protein sequence ID" value="KII66320.1"/>
    <property type="molecule type" value="Genomic_DNA"/>
</dbReference>
<dbReference type="OrthoDB" id="5984690at2759"/>
<organism evidence="1 2">
    <name type="scientific">Thelohanellus kitauei</name>
    <name type="common">Myxosporean</name>
    <dbReference type="NCBI Taxonomy" id="669202"/>
    <lineage>
        <taxon>Eukaryota</taxon>
        <taxon>Metazoa</taxon>
        <taxon>Cnidaria</taxon>
        <taxon>Myxozoa</taxon>
        <taxon>Myxosporea</taxon>
        <taxon>Bivalvulida</taxon>
        <taxon>Platysporina</taxon>
        <taxon>Myxobolidae</taxon>
        <taxon>Thelohanellus</taxon>
    </lineage>
</organism>
<proteinExistence type="predicted"/>
<dbReference type="AlphaFoldDB" id="A0A0C2MPP1"/>